<organism evidence="2 3">
    <name type="scientific">Anisodus acutangulus</name>
    <dbReference type="NCBI Taxonomy" id="402998"/>
    <lineage>
        <taxon>Eukaryota</taxon>
        <taxon>Viridiplantae</taxon>
        <taxon>Streptophyta</taxon>
        <taxon>Embryophyta</taxon>
        <taxon>Tracheophyta</taxon>
        <taxon>Spermatophyta</taxon>
        <taxon>Magnoliopsida</taxon>
        <taxon>eudicotyledons</taxon>
        <taxon>Gunneridae</taxon>
        <taxon>Pentapetalae</taxon>
        <taxon>asterids</taxon>
        <taxon>lamiids</taxon>
        <taxon>Solanales</taxon>
        <taxon>Solanaceae</taxon>
        <taxon>Solanoideae</taxon>
        <taxon>Hyoscyameae</taxon>
        <taxon>Anisodus</taxon>
    </lineage>
</organism>
<dbReference type="OrthoDB" id="1862401at2759"/>
<dbReference type="PANTHER" id="PTHR31896:SF43">
    <property type="entry name" value="PROTEIN ENHANCED PSEUDOMONAS SUSCEPTIBILITY 1"/>
    <property type="match status" value="1"/>
</dbReference>
<accession>A0A9Q1R3T6</accession>
<evidence type="ECO:0000256" key="1">
    <source>
        <dbReference type="ARBA" id="ARBA00022679"/>
    </source>
</evidence>
<reference evidence="3" key="1">
    <citation type="journal article" date="2023" name="Proc. Natl. Acad. Sci. U.S.A.">
        <title>Genomic and structural basis for evolution of tropane alkaloid biosynthesis.</title>
        <authorList>
            <person name="Wanga Y.-J."/>
            <person name="Taina T."/>
            <person name="Yua J.-Y."/>
            <person name="Lia J."/>
            <person name="Xua B."/>
            <person name="Chenc J."/>
            <person name="D'Auriad J.C."/>
            <person name="Huanga J.-P."/>
            <person name="Huanga S.-X."/>
        </authorList>
    </citation>
    <scope>NUCLEOTIDE SEQUENCE [LARGE SCALE GENOMIC DNA]</scope>
    <source>
        <strain evidence="3">cv. KIB-2019</strain>
    </source>
</reference>
<dbReference type="PANTHER" id="PTHR31896">
    <property type="entry name" value="FAMILY REGULATORY PROTEIN, PUTATIVE (AFU_ORTHOLOGUE AFUA_3G14730)-RELATED"/>
    <property type="match status" value="1"/>
</dbReference>
<dbReference type="GO" id="GO:0016740">
    <property type="term" value="F:transferase activity"/>
    <property type="evidence" value="ECO:0007669"/>
    <property type="project" value="UniProtKB-KW"/>
</dbReference>
<evidence type="ECO:0000313" key="3">
    <source>
        <dbReference type="Proteomes" id="UP001152561"/>
    </source>
</evidence>
<dbReference type="Pfam" id="PF02458">
    <property type="entry name" value="Transferase"/>
    <property type="match status" value="1"/>
</dbReference>
<dbReference type="Gene3D" id="3.30.559.10">
    <property type="entry name" value="Chloramphenicol acetyltransferase-like domain"/>
    <property type="match status" value="2"/>
</dbReference>
<evidence type="ECO:0000313" key="2">
    <source>
        <dbReference type="EMBL" id="KAJ8539647.1"/>
    </source>
</evidence>
<dbReference type="AlphaFoldDB" id="A0A9Q1R3T6"/>
<dbReference type="InterPro" id="IPR023213">
    <property type="entry name" value="CAT-like_dom_sf"/>
</dbReference>
<name>A0A9Q1R3T6_9SOLA</name>
<dbReference type="Proteomes" id="UP001152561">
    <property type="component" value="Unassembled WGS sequence"/>
</dbReference>
<dbReference type="EMBL" id="JAJAGQ010000016">
    <property type="protein sequence ID" value="KAJ8539647.1"/>
    <property type="molecule type" value="Genomic_DNA"/>
</dbReference>
<evidence type="ECO:0008006" key="4">
    <source>
        <dbReference type="Google" id="ProtNLM"/>
    </source>
</evidence>
<sequence>MEEIQIISTCLVGVSSNSNNGNKLISQNIEMTPWDLQFLLVDTIQKGLLFKKPTLQQQEKNNTTMFKSLISASLVEHLKTALSRTLDFFPPLAGRFTATKNPEDDSITSFSITCNNSGAEFTHAIAPELTVRKIFESCYVPTIVHSLFPLNKVCNMQCVSKPLLGVQVTELVDGYFIGCTMSHSLGDGTCFWHFFNSWAEISRGSEFISRFPVLKRWFPENMKPPIQLPLKLDDEKLYECIMELPPLKERIFHLSKESVSKLKAKANSEIGTKSISSLQAFLAHLWRSVTRCRQVNANEEVTLTIIIGTRTRLNPPLPEGYWGNAAYFKPIKITSGEILEKGLGFVALQMNKIVASQNHEEVVNIYKGWVEKPVIFTKDLIFKANNRLAISSSSKFSVYSCDFGWGKPVAVRSGMANKGDGKVTLFPGVEEGSVDIEVCLVPETLLAMENDKEFMEFVTV</sequence>
<gene>
    <name evidence="2" type="ORF">K7X08_013899</name>
</gene>
<proteinExistence type="predicted"/>
<keyword evidence="1" id="KW-0808">Transferase</keyword>
<comment type="caution">
    <text evidence="2">The sequence shown here is derived from an EMBL/GenBank/DDBJ whole genome shotgun (WGS) entry which is preliminary data.</text>
</comment>
<dbReference type="InterPro" id="IPR051283">
    <property type="entry name" value="Sec_Metabolite_Acyltrans"/>
</dbReference>
<keyword evidence="3" id="KW-1185">Reference proteome</keyword>
<protein>
    <recommendedName>
        <fullName evidence="4">HXXXD-type acyl-transferase family protein</fullName>
    </recommendedName>
</protein>